<evidence type="ECO:0000313" key="2">
    <source>
        <dbReference type="Proteomes" id="UP001517376"/>
    </source>
</evidence>
<reference evidence="2" key="1">
    <citation type="submission" date="2020-01" db="EMBL/GenBank/DDBJ databases">
        <title>Sphingomonas sp. strain CSW-10.</title>
        <authorList>
            <person name="Chen W.-M."/>
        </authorList>
    </citation>
    <scope>NUCLEOTIDE SEQUENCE [LARGE SCALE GENOMIC DNA]</scope>
    <source>
        <strain evidence="2">CCP-1</strain>
    </source>
</reference>
<dbReference type="Gene3D" id="2.60.120.10">
    <property type="entry name" value="Jelly Rolls"/>
    <property type="match status" value="1"/>
</dbReference>
<sequence>MKHLTPADYIRQPWKNGKGVTVELARADAGGDLLWRLSMATVAEDGPFSLFPGIERNLTVISGPGFRLVGAGLSLDCLPFGPVAFPGDVAVAAEGTGGQVSEDFNVMTARHLLRPDVQVLNGAGPIAAGGLLALLALSPLRLSGRALGRHDLILAAGPLEMETPGPALLVRLQGLPPGGYP</sequence>
<dbReference type="InterPro" id="IPR014710">
    <property type="entry name" value="RmlC-like_jellyroll"/>
</dbReference>
<dbReference type="RefSeq" id="WP_161766082.1">
    <property type="nucleotide sequence ID" value="NZ_JAAATW010000001.1"/>
</dbReference>
<dbReference type="Pfam" id="PF05962">
    <property type="entry name" value="HutD"/>
    <property type="match status" value="1"/>
</dbReference>
<gene>
    <name evidence="1" type="ORF">GU920_06330</name>
</gene>
<proteinExistence type="predicted"/>
<keyword evidence="2" id="KW-1185">Reference proteome</keyword>
<name>A0ABW9Y5R2_9RHOB</name>
<evidence type="ECO:0000313" key="1">
    <source>
        <dbReference type="EMBL" id="NBE07145.1"/>
    </source>
</evidence>
<accession>A0ABW9Y5R2</accession>
<comment type="caution">
    <text evidence="1">The sequence shown here is derived from an EMBL/GenBank/DDBJ whole genome shotgun (WGS) entry which is preliminary data.</text>
</comment>
<dbReference type="SUPFAM" id="SSF51182">
    <property type="entry name" value="RmlC-like cupins"/>
    <property type="match status" value="1"/>
</dbReference>
<dbReference type="Proteomes" id="UP001517376">
    <property type="component" value="Unassembled WGS sequence"/>
</dbReference>
<organism evidence="1 2">
    <name type="scientific">Paragemmobacter ruber</name>
    <dbReference type="NCBI Taxonomy" id="1985673"/>
    <lineage>
        <taxon>Bacteria</taxon>
        <taxon>Pseudomonadati</taxon>
        <taxon>Pseudomonadota</taxon>
        <taxon>Alphaproteobacteria</taxon>
        <taxon>Rhodobacterales</taxon>
        <taxon>Paracoccaceae</taxon>
        <taxon>Paragemmobacter</taxon>
    </lineage>
</organism>
<dbReference type="PANTHER" id="PTHR37943:SF1">
    <property type="entry name" value="PROTEIN VES"/>
    <property type="match status" value="1"/>
</dbReference>
<dbReference type="InterPro" id="IPR010282">
    <property type="entry name" value="Uncharacterised_HutD/Ves"/>
</dbReference>
<dbReference type="CDD" id="cd20293">
    <property type="entry name" value="cupin_HutD_N"/>
    <property type="match status" value="1"/>
</dbReference>
<dbReference type="PANTHER" id="PTHR37943">
    <property type="entry name" value="PROTEIN VES"/>
    <property type="match status" value="1"/>
</dbReference>
<dbReference type="EMBL" id="JAAATW010000001">
    <property type="protein sequence ID" value="NBE07145.1"/>
    <property type="molecule type" value="Genomic_DNA"/>
</dbReference>
<protein>
    <submittedName>
        <fullName evidence="1">HutD family protein</fullName>
    </submittedName>
</protein>
<dbReference type="InterPro" id="IPR011051">
    <property type="entry name" value="RmlC_Cupin_sf"/>
</dbReference>